<dbReference type="Proteomes" id="UP000030960">
    <property type="component" value="Unassembled WGS sequence"/>
</dbReference>
<evidence type="ECO:0000256" key="1">
    <source>
        <dbReference type="SAM" id="MobiDB-lite"/>
    </source>
</evidence>
<protein>
    <submittedName>
        <fullName evidence="2">Uncharacterized protein</fullName>
    </submittedName>
</protein>
<dbReference type="AlphaFoldDB" id="A0A0B3RIZ2"/>
<evidence type="ECO:0000313" key="3">
    <source>
        <dbReference type="Proteomes" id="UP000030960"/>
    </source>
</evidence>
<sequence length="160" mass="17747">MTRPPEFPHSPMVVVYANSSAPSADRGNGTRLKADHLRHAVPLAERRGNVSGVSVSYPQHGQESRVPSSGDFSGEYSGSRETILRQFRDQTPARWMSFLHAHFSGAQEVSAFFDVDEKTGRNWWNGVGRPTVDKALYAQMSFPGGFQDHMLPEAGRWAAE</sequence>
<proteinExistence type="predicted"/>
<keyword evidence="3" id="KW-1185">Reference proteome</keyword>
<feature type="compositionally biased region" description="Polar residues" evidence="1">
    <location>
        <begin position="51"/>
        <end position="71"/>
    </location>
</feature>
<gene>
    <name evidence="2" type="ORF">OA50_04268</name>
</gene>
<accession>A0A0B3RIZ2</accession>
<reference evidence="2 3" key="1">
    <citation type="submission" date="2014-10" db="EMBL/GenBank/DDBJ databases">
        <title>Genome sequence of Ponticoccus sp. strain UMTAT08 isolated from clonal culture of toxic dinoflagellate Alexandrium tamiyavanichii.</title>
        <authorList>
            <person name="Gan H.Y."/>
            <person name="Muhd D.-D."/>
            <person name="Mohd Noor M.E."/>
            <person name="Yeong Y.S."/>
            <person name="Usup G."/>
        </authorList>
    </citation>
    <scope>NUCLEOTIDE SEQUENCE [LARGE SCALE GENOMIC DNA]</scope>
    <source>
        <strain evidence="2 3">UMTAT08</strain>
    </source>
</reference>
<evidence type="ECO:0000313" key="2">
    <source>
        <dbReference type="EMBL" id="KHQ51235.1"/>
    </source>
</evidence>
<feature type="region of interest" description="Disordered" evidence="1">
    <location>
        <begin position="49"/>
        <end position="76"/>
    </location>
</feature>
<dbReference type="EMBL" id="JSUQ01000019">
    <property type="protein sequence ID" value="KHQ51235.1"/>
    <property type="molecule type" value="Genomic_DNA"/>
</dbReference>
<name>A0A0B3RIZ2_9RHOB</name>
<comment type="caution">
    <text evidence="2">The sequence shown here is derived from an EMBL/GenBank/DDBJ whole genome shotgun (WGS) entry which is preliminary data.</text>
</comment>
<organism evidence="2 3">
    <name type="scientific">Mameliella alba</name>
    <dbReference type="NCBI Taxonomy" id="561184"/>
    <lineage>
        <taxon>Bacteria</taxon>
        <taxon>Pseudomonadati</taxon>
        <taxon>Pseudomonadota</taxon>
        <taxon>Alphaproteobacteria</taxon>
        <taxon>Rhodobacterales</taxon>
        <taxon>Roseobacteraceae</taxon>
        <taxon>Mameliella</taxon>
    </lineage>
</organism>